<dbReference type="Proteomes" id="UP000028524">
    <property type="component" value="Unassembled WGS sequence"/>
</dbReference>
<comment type="similarity">
    <text evidence="2">Belongs to the pterin-4-alpha-carbinolamine dehydratase family.</text>
</comment>
<dbReference type="AlphaFoldDB" id="A0A084QV36"/>
<gene>
    <name evidence="6" type="ORF">S40285_06956</name>
</gene>
<sequence>MVASRITKPAAQFKPAVKLLTHTVTPRLASSVAAAMQQPRFSAGTDDAHVKPQLDTLLESAGGRWALTAGGEGLERSFKFKTFAKTWVCVPLGDYQRDQDGLKRELVQDFMTAVSLQCKVKNHHPEWSNVYNTTFIRWTTHSPKGLSEKDVTLAAMCDAIARDFGELDPEPSSCELKGLADGVAASARDCCAPKK</sequence>
<dbReference type="EMBL" id="KL660101">
    <property type="protein sequence ID" value="KFA67821.1"/>
    <property type="molecule type" value="Genomic_DNA"/>
</dbReference>
<evidence type="ECO:0000256" key="5">
    <source>
        <dbReference type="ARBA" id="ARBA00030497"/>
    </source>
</evidence>
<dbReference type="OMA" id="VHWTTHR"/>
<dbReference type="EC" id="4.2.1.96" evidence="3"/>
<dbReference type="CDD" id="cd00488">
    <property type="entry name" value="PCD_DCoH"/>
    <property type="match status" value="1"/>
</dbReference>
<dbReference type="PANTHER" id="PTHR12599">
    <property type="entry name" value="PTERIN-4-ALPHA-CARBINOLAMINE DEHYDRATASE"/>
    <property type="match status" value="1"/>
</dbReference>
<dbReference type="Pfam" id="PF01329">
    <property type="entry name" value="Pterin_4a"/>
    <property type="match status" value="1"/>
</dbReference>
<dbReference type="InterPro" id="IPR036428">
    <property type="entry name" value="PCD_sf"/>
</dbReference>
<dbReference type="InParanoid" id="A0A084QV36"/>
<keyword evidence="4" id="KW-0456">Lyase</keyword>
<name>A0A084QV36_STAC4</name>
<evidence type="ECO:0000256" key="3">
    <source>
        <dbReference type="ARBA" id="ARBA00013252"/>
    </source>
</evidence>
<protein>
    <recommendedName>
        <fullName evidence="3">4a-hydroxytetrahydrobiopterin dehydratase</fullName>
        <ecNumber evidence="3">4.2.1.96</ecNumber>
    </recommendedName>
    <alternativeName>
        <fullName evidence="5">4-alpha-hydroxy-tetrahydropterin dehydratase</fullName>
    </alternativeName>
</protein>
<accession>A0A084QV36</accession>
<evidence type="ECO:0000256" key="1">
    <source>
        <dbReference type="ARBA" id="ARBA00001554"/>
    </source>
</evidence>
<dbReference type="GO" id="GO:0006729">
    <property type="term" value="P:tetrahydrobiopterin biosynthetic process"/>
    <property type="evidence" value="ECO:0007669"/>
    <property type="project" value="InterPro"/>
</dbReference>
<evidence type="ECO:0000313" key="6">
    <source>
        <dbReference type="EMBL" id="KFA67821.1"/>
    </source>
</evidence>
<evidence type="ECO:0000313" key="7">
    <source>
        <dbReference type="Proteomes" id="UP000028524"/>
    </source>
</evidence>
<dbReference type="PANTHER" id="PTHR12599:SF0">
    <property type="entry name" value="PTERIN-4-ALPHA-CARBINOLAMINE DEHYDRATASE"/>
    <property type="match status" value="1"/>
</dbReference>
<proteinExistence type="inferred from homology"/>
<dbReference type="SUPFAM" id="SSF55248">
    <property type="entry name" value="PCD-like"/>
    <property type="match status" value="1"/>
</dbReference>
<dbReference type="OrthoDB" id="277398at2759"/>
<dbReference type="HOGENOM" id="CLU_081974_1_0_1"/>
<dbReference type="InterPro" id="IPR001533">
    <property type="entry name" value="Pterin_deHydtase"/>
</dbReference>
<dbReference type="Gene3D" id="3.30.1360.20">
    <property type="entry name" value="Transcriptional coactivator/pterin dehydratase"/>
    <property type="match status" value="1"/>
</dbReference>
<dbReference type="GO" id="GO:0008124">
    <property type="term" value="F:4-alpha-hydroxytetrahydrobiopterin dehydratase activity"/>
    <property type="evidence" value="ECO:0007669"/>
    <property type="project" value="UniProtKB-EC"/>
</dbReference>
<evidence type="ECO:0000256" key="4">
    <source>
        <dbReference type="ARBA" id="ARBA00023239"/>
    </source>
</evidence>
<comment type="catalytic activity">
    <reaction evidence="1">
        <text>(4aS,6R)-4a-hydroxy-L-erythro-5,6,7,8-tetrahydrobiopterin = (6R)-L-erythro-6,7-dihydrobiopterin + H2O</text>
        <dbReference type="Rhea" id="RHEA:11920"/>
        <dbReference type="ChEBI" id="CHEBI:15377"/>
        <dbReference type="ChEBI" id="CHEBI:15642"/>
        <dbReference type="ChEBI" id="CHEBI:43120"/>
        <dbReference type="EC" id="4.2.1.96"/>
    </reaction>
</comment>
<reference evidence="6 7" key="1">
    <citation type="journal article" date="2014" name="BMC Genomics">
        <title>Comparative genome sequencing reveals chemotype-specific gene clusters in the toxigenic black mold Stachybotrys.</title>
        <authorList>
            <person name="Semeiks J."/>
            <person name="Borek D."/>
            <person name="Otwinowski Z."/>
            <person name="Grishin N.V."/>
        </authorList>
    </citation>
    <scope>NUCLEOTIDE SEQUENCE [LARGE SCALE GENOMIC DNA]</scope>
    <source>
        <strain evidence="6 7">IBT 40285</strain>
    </source>
</reference>
<evidence type="ECO:0000256" key="2">
    <source>
        <dbReference type="ARBA" id="ARBA00006472"/>
    </source>
</evidence>
<keyword evidence="7" id="KW-1185">Reference proteome</keyword>
<dbReference type="STRING" id="1283841.A0A084QV36"/>
<organism evidence="6 7">
    <name type="scientific">Stachybotrys chlorohalonatus (strain IBT 40285)</name>
    <dbReference type="NCBI Taxonomy" id="1283841"/>
    <lineage>
        <taxon>Eukaryota</taxon>
        <taxon>Fungi</taxon>
        <taxon>Dikarya</taxon>
        <taxon>Ascomycota</taxon>
        <taxon>Pezizomycotina</taxon>
        <taxon>Sordariomycetes</taxon>
        <taxon>Hypocreomycetidae</taxon>
        <taxon>Hypocreales</taxon>
        <taxon>Stachybotryaceae</taxon>
        <taxon>Stachybotrys</taxon>
    </lineage>
</organism>